<feature type="chain" id="PRO_5046289720" evidence="4">
    <location>
        <begin position="32"/>
        <end position="220"/>
    </location>
</feature>
<dbReference type="Gene3D" id="3.55.50.30">
    <property type="match status" value="1"/>
</dbReference>
<dbReference type="SMART" id="SM00965">
    <property type="entry name" value="STN"/>
    <property type="match status" value="1"/>
</dbReference>
<evidence type="ECO:0000313" key="7">
    <source>
        <dbReference type="Proteomes" id="UP001596542"/>
    </source>
</evidence>
<dbReference type="EMBL" id="JBHTBU010000001">
    <property type="protein sequence ID" value="MFC7286819.1"/>
    <property type="molecule type" value="Genomic_DNA"/>
</dbReference>
<dbReference type="SUPFAM" id="SSF74653">
    <property type="entry name" value="TolA/TonB C-terminal domain"/>
    <property type="match status" value="1"/>
</dbReference>
<keyword evidence="3" id="KW-0998">Cell outer membrane</keyword>
<keyword evidence="1" id="KW-0813">Transport</keyword>
<evidence type="ECO:0000313" key="6">
    <source>
        <dbReference type="EMBL" id="MFC7286819.1"/>
    </source>
</evidence>
<proteinExistence type="predicted"/>
<keyword evidence="4" id="KW-0732">Signal</keyword>
<organism evidence="6 7">
    <name type="scientific">Herminiimonas glaciei</name>
    <dbReference type="NCBI Taxonomy" id="523788"/>
    <lineage>
        <taxon>Bacteria</taxon>
        <taxon>Pseudomonadati</taxon>
        <taxon>Pseudomonadota</taxon>
        <taxon>Betaproteobacteria</taxon>
        <taxon>Burkholderiales</taxon>
        <taxon>Oxalobacteraceae</taxon>
        <taxon>Herminiimonas</taxon>
    </lineage>
</organism>
<accession>A0ABW2I760</accession>
<evidence type="ECO:0000259" key="5">
    <source>
        <dbReference type="SMART" id="SM00965"/>
    </source>
</evidence>
<dbReference type="Proteomes" id="UP001596542">
    <property type="component" value="Unassembled WGS sequence"/>
</dbReference>
<reference evidence="7" key="1">
    <citation type="journal article" date="2019" name="Int. J. Syst. Evol. Microbiol.">
        <title>The Global Catalogue of Microorganisms (GCM) 10K type strain sequencing project: providing services to taxonomists for standard genome sequencing and annotation.</title>
        <authorList>
            <consortium name="The Broad Institute Genomics Platform"/>
            <consortium name="The Broad Institute Genome Sequencing Center for Infectious Disease"/>
            <person name="Wu L."/>
            <person name="Ma J."/>
        </authorList>
    </citation>
    <scope>NUCLEOTIDE SEQUENCE [LARGE SCALE GENOMIC DNA]</scope>
    <source>
        <strain evidence="7">KACC 12508</strain>
    </source>
</reference>
<feature type="domain" description="Secretin/TonB short N-terminal" evidence="5">
    <location>
        <begin position="57"/>
        <end position="108"/>
    </location>
</feature>
<dbReference type="InterPro" id="IPR011662">
    <property type="entry name" value="Secretin/TonB_short_N"/>
</dbReference>
<feature type="signal peptide" evidence="4">
    <location>
        <begin position="1"/>
        <end position="31"/>
    </location>
</feature>
<evidence type="ECO:0000256" key="4">
    <source>
        <dbReference type="SAM" id="SignalP"/>
    </source>
</evidence>
<keyword evidence="2" id="KW-0472">Membrane</keyword>
<keyword evidence="7" id="KW-1185">Reference proteome</keyword>
<sequence>MANIVAYTGVRPLMGCMAALALSLVCHQVRASAEILFDMPAQSLKVALEKFDASTNLSVFFSSELAAGKMSSAVHGFFMPQQALKMLLEGTGLTIQSVADDAFVLIPVVGKAQAAHPVAASASRYFDGLVQEGIRKALCAREDLALGTYRLAMLVKLDQGGQVQEARLLDTTGNRQRDAAIVSEVQKLQVSQPPLAPEKPFVILIKPRAKKEKPVCTPLQ</sequence>
<name>A0ABW2I760_9BURK</name>
<protein>
    <submittedName>
        <fullName evidence="6">STN domain-containing protein</fullName>
    </submittedName>
</protein>
<comment type="caution">
    <text evidence="6">The sequence shown here is derived from an EMBL/GenBank/DDBJ whole genome shotgun (WGS) entry which is preliminary data.</text>
</comment>
<gene>
    <name evidence="6" type="ORF">ACFQPC_02105</name>
</gene>
<evidence type="ECO:0000256" key="2">
    <source>
        <dbReference type="ARBA" id="ARBA00023136"/>
    </source>
</evidence>
<dbReference type="RefSeq" id="WP_382269995.1">
    <property type="nucleotide sequence ID" value="NZ_JBHTBU010000001.1"/>
</dbReference>
<evidence type="ECO:0000256" key="3">
    <source>
        <dbReference type="ARBA" id="ARBA00023237"/>
    </source>
</evidence>
<evidence type="ECO:0000256" key="1">
    <source>
        <dbReference type="ARBA" id="ARBA00022448"/>
    </source>
</evidence>
<dbReference type="Pfam" id="PF07660">
    <property type="entry name" value="STN"/>
    <property type="match status" value="1"/>
</dbReference>